<evidence type="ECO:0000256" key="1">
    <source>
        <dbReference type="ARBA" id="ARBA00006141"/>
    </source>
</evidence>
<dbReference type="InterPro" id="IPR036815">
    <property type="entry name" value="14-3-3_dom_sf"/>
</dbReference>
<dbReference type="Proteomes" id="UP000237347">
    <property type="component" value="Unassembled WGS sequence"/>
</dbReference>
<sequence length="91" mass="9924">MNSPNRSHPADGGVETNENEDNFYPSINPSGQSTKLSSSPAVQGVVEFMEKVSAVVESEEPTVEERNLLSMAYKNVIDTGRASWHIISSIK</sequence>
<dbReference type="Gene3D" id="1.20.190.20">
    <property type="entry name" value="14-3-3 domain"/>
    <property type="match status" value="1"/>
</dbReference>
<dbReference type="PANTHER" id="PTHR18860">
    <property type="entry name" value="14-3-3 PROTEIN"/>
    <property type="match status" value="1"/>
</dbReference>
<protein>
    <submittedName>
        <fullName evidence="4">14-3-3-like protein a</fullName>
    </submittedName>
</protein>
<organism evidence="4 5">
    <name type="scientific">Quercus suber</name>
    <name type="common">Cork oak</name>
    <dbReference type="NCBI Taxonomy" id="58331"/>
    <lineage>
        <taxon>Eukaryota</taxon>
        <taxon>Viridiplantae</taxon>
        <taxon>Streptophyta</taxon>
        <taxon>Embryophyta</taxon>
        <taxon>Tracheophyta</taxon>
        <taxon>Spermatophyta</taxon>
        <taxon>Magnoliopsida</taxon>
        <taxon>eudicotyledons</taxon>
        <taxon>Gunneridae</taxon>
        <taxon>Pentapetalae</taxon>
        <taxon>rosids</taxon>
        <taxon>fabids</taxon>
        <taxon>Fagales</taxon>
        <taxon>Fagaceae</taxon>
        <taxon>Quercus</taxon>
    </lineage>
</organism>
<evidence type="ECO:0000259" key="3">
    <source>
        <dbReference type="Pfam" id="PF00244"/>
    </source>
</evidence>
<comment type="caution">
    <text evidence="4">The sequence shown here is derived from an EMBL/GenBank/DDBJ whole genome shotgun (WGS) entry which is preliminary data.</text>
</comment>
<dbReference type="EMBL" id="PKMF04000470">
    <property type="protein sequence ID" value="KAK7829877.1"/>
    <property type="molecule type" value="Genomic_DNA"/>
</dbReference>
<dbReference type="SUPFAM" id="SSF48445">
    <property type="entry name" value="14-3-3 protein"/>
    <property type="match status" value="1"/>
</dbReference>
<dbReference type="InterPro" id="IPR000308">
    <property type="entry name" value="14-3-3"/>
</dbReference>
<dbReference type="AlphaFoldDB" id="A0AAW0JS71"/>
<feature type="compositionally biased region" description="Polar residues" evidence="2">
    <location>
        <begin position="25"/>
        <end position="38"/>
    </location>
</feature>
<name>A0AAW0JS71_QUESU</name>
<evidence type="ECO:0000256" key="2">
    <source>
        <dbReference type="SAM" id="MobiDB-lite"/>
    </source>
</evidence>
<keyword evidence="5" id="KW-1185">Reference proteome</keyword>
<gene>
    <name evidence="4" type="ORF">CFP56_028612</name>
</gene>
<feature type="region of interest" description="Disordered" evidence="2">
    <location>
        <begin position="1"/>
        <end position="38"/>
    </location>
</feature>
<evidence type="ECO:0000313" key="5">
    <source>
        <dbReference type="Proteomes" id="UP000237347"/>
    </source>
</evidence>
<proteinExistence type="inferred from homology"/>
<evidence type="ECO:0000313" key="4">
    <source>
        <dbReference type="EMBL" id="KAK7829877.1"/>
    </source>
</evidence>
<feature type="domain" description="14-3-3" evidence="3">
    <location>
        <begin position="43"/>
        <end position="90"/>
    </location>
</feature>
<comment type="similarity">
    <text evidence="1">Belongs to the 14-3-3 family.</text>
</comment>
<reference evidence="4 5" key="1">
    <citation type="journal article" date="2018" name="Sci. Data">
        <title>The draft genome sequence of cork oak.</title>
        <authorList>
            <person name="Ramos A.M."/>
            <person name="Usie A."/>
            <person name="Barbosa P."/>
            <person name="Barros P.M."/>
            <person name="Capote T."/>
            <person name="Chaves I."/>
            <person name="Simoes F."/>
            <person name="Abreu I."/>
            <person name="Carrasquinho I."/>
            <person name="Faro C."/>
            <person name="Guimaraes J.B."/>
            <person name="Mendonca D."/>
            <person name="Nobrega F."/>
            <person name="Rodrigues L."/>
            <person name="Saibo N.J.M."/>
            <person name="Varela M.C."/>
            <person name="Egas C."/>
            <person name="Matos J."/>
            <person name="Miguel C.M."/>
            <person name="Oliveira M.M."/>
            <person name="Ricardo C.P."/>
            <person name="Goncalves S."/>
        </authorList>
    </citation>
    <scope>NUCLEOTIDE SEQUENCE [LARGE SCALE GENOMIC DNA]</scope>
    <source>
        <strain evidence="5">cv. HL8</strain>
    </source>
</reference>
<accession>A0AAW0JS71</accession>
<dbReference type="InterPro" id="IPR023410">
    <property type="entry name" value="14-3-3_domain"/>
</dbReference>
<dbReference type="Pfam" id="PF00244">
    <property type="entry name" value="14-3-3"/>
    <property type="match status" value="1"/>
</dbReference>